<dbReference type="STRING" id="1481914.JCM19241_3879"/>
<proteinExistence type="predicted"/>
<dbReference type="AlphaFoldDB" id="A0A0B8QGY2"/>
<evidence type="ECO:0000313" key="7">
    <source>
        <dbReference type="EMBL" id="GAM76342.1"/>
    </source>
</evidence>
<dbReference type="SUPFAM" id="SSF46548">
    <property type="entry name" value="alpha-helical ferredoxin"/>
    <property type="match status" value="1"/>
</dbReference>
<name>A0A0B8QGY2_9VIBR</name>
<dbReference type="Pfam" id="PF13183">
    <property type="entry name" value="Fer4_8"/>
    <property type="match status" value="1"/>
</dbReference>
<sequence length="441" mass="48866">MQEIKRLFDPKGLINPGVIINNNPDSHIENLKPMPAASDIIDRCIECGFCEPVCPSRTLTLSPRQRIVLYREISRRQAEGDMEPDELNELFEYQGIDTCAATGLCAERCPVGINTGDLVKSLRVEKYKKFTPIARWTADHFTATTKLTKATLKSNEVAVKLLGEKTVSGMTKGVRSLSNNKVPVWLPELPKANTHKLQSGENAERKLVYLPSCASRTMGAQAKVGDQRSLTQVTLDIAKKAGFELIIPQDIESQCCGMPYDSKGMTDLAQQKSQALEEALWKASEEGKYPVFMDTSPCAKRSIDNFTKPLKIVEPTKLVLEYLLPYLQIEPKQETVMLHVTCSSKRMNLDSEMLKLAQACVSNVVFPEHITCCGWAGDKGFTTPELNAAAVHPLKAQVPEDCSRGFSNSRTCEIGLSHHSGIPYQSILYLVDEVSRSVVTN</sequence>
<feature type="domain" description="4Fe-4S ferredoxin-type" evidence="6">
    <location>
        <begin position="34"/>
        <end position="64"/>
    </location>
</feature>
<gene>
    <name evidence="7" type="ORF">JCM19241_3879</name>
</gene>
<dbReference type="GO" id="GO:0016491">
    <property type="term" value="F:oxidoreductase activity"/>
    <property type="evidence" value="ECO:0007669"/>
    <property type="project" value="UniProtKB-ARBA"/>
</dbReference>
<keyword evidence="3" id="KW-0677">Repeat</keyword>
<organism evidence="7 8">
    <name type="scientific">Vibrio ishigakensis</name>
    <dbReference type="NCBI Taxonomy" id="1481914"/>
    <lineage>
        <taxon>Bacteria</taxon>
        <taxon>Pseudomonadati</taxon>
        <taxon>Pseudomonadota</taxon>
        <taxon>Gammaproteobacteria</taxon>
        <taxon>Vibrionales</taxon>
        <taxon>Vibrionaceae</taxon>
        <taxon>Vibrio</taxon>
    </lineage>
</organism>
<evidence type="ECO:0000256" key="2">
    <source>
        <dbReference type="ARBA" id="ARBA00022723"/>
    </source>
</evidence>
<dbReference type="InterPro" id="IPR009051">
    <property type="entry name" value="Helical_ferredxn"/>
</dbReference>
<comment type="caution">
    <text evidence="7">The sequence shown here is derived from an EMBL/GenBank/DDBJ whole genome shotgun (WGS) entry which is preliminary data.</text>
</comment>
<evidence type="ECO:0000313" key="8">
    <source>
        <dbReference type="Proteomes" id="UP000031666"/>
    </source>
</evidence>
<dbReference type="Proteomes" id="UP000031666">
    <property type="component" value="Unassembled WGS sequence"/>
</dbReference>
<keyword evidence="1" id="KW-0004">4Fe-4S</keyword>
<evidence type="ECO:0000256" key="3">
    <source>
        <dbReference type="ARBA" id="ARBA00022737"/>
    </source>
</evidence>
<dbReference type="PROSITE" id="PS51379">
    <property type="entry name" value="4FE4S_FER_2"/>
    <property type="match status" value="1"/>
</dbReference>
<evidence type="ECO:0000259" key="6">
    <source>
        <dbReference type="PROSITE" id="PS51379"/>
    </source>
</evidence>
<dbReference type="PROSITE" id="PS00198">
    <property type="entry name" value="4FE4S_FER_1"/>
    <property type="match status" value="1"/>
</dbReference>
<keyword evidence="4" id="KW-0408">Iron</keyword>
<dbReference type="PANTHER" id="PTHR32479:SF19">
    <property type="entry name" value="ANAEROBIC GLYCEROL-3-PHOSPHATE DEHYDROGENASE SUBUNIT C"/>
    <property type="match status" value="1"/>
</dbReference>
<reference evidence="7 8" key="1">
    <citation type="submission" date="2015-01" db="EMBL/GenBank/DDBJ databases">
        <title>Vibrio sp. C94 JCM 19241 whole genome shotgun sequence.</title>
        <authorList>
            <person name="Sawabe T."/>
            <person name="Meirelles P."/>
            <person name="Feng G."/>
            <person name="Sayaka M."/>
            <person name="Hattori M."/>
            <person name="Ohkuma M."/>
        </authorList>
    </citation>
    <scope>NUCLEOTIDE SEQUENCE [LARGE SCALE GENOMIC DNA]</scope>
    <source>
        <strain evidence="8">JCM 19241</strain>
    </source>
</reference>
<reference evidence="7 8" key="2">
    <citation type="submission" date="2015-01" db="EMBL/GenBank/DDBJ databases">
        <authorList>
            <consortium name="NBRP consortium"/>
            <person name="Sawabe T."/>
            <person name="Meirelles P."/>
            <person name="Feng G."/>
            <person name="Sayaka M."/>
            <person name="Hattori M."/>
            <person name="Ohkuma M."/>
        </authorList>
    </citation>
    <scope>NUCLEOTIDE SEQUENCE [LARGE SCALE GENOMIC DNA]</scope>
    <source>
        <strain evidence="8">JCM 19241</strain>
    </source>
</reference>
<evidence type="ECO:0000256" key="5">
    <source>
        <dbReference type="ARBA" id="ARBA00023014"/>
    </source>
</evidence>
<dbReference type="Pfam" id="PF02754">
    <property type="entry name" value="CCG"/>
    <property type="match status" value="2"/>
</dbReference>
<dbReference type="PANTHER" id="PTHR32479">
    <property type="entry name" value="GLYCOLATE OXIDASE IRON-SULFUR SUBUNIT"/>
    <property type="match status" value="1"/>
</dbReference>
<dbReference type="InterPro" id="IPR017900">
    <property type="entry name" value="4Fe4S_Fe_S_CS"/>
</dbReference>
<keyword evidence="2" id="KW-0479">Metal-binding</keyword>
<keyword evidence="5" id="KW-0411">Iron-sulfur</keyword>
<dbReference type="InterPro" id="IPR004017">
    <property type="entry name" value="Cys_rich_dom"/>
</dbReference>
<evidence type="ECO:0000256" key="4">
    <source>
        <dbReference type="ARBA" id="ARBA00023004"/>
    </source>
</evidence>
<dbReference type="InterPro" id="IPR017896">
    <property type="entry name" value="4Fe4S_Fe-S-bd"/>
</dbReference>
<accession>A0A0B8QGY2</accession>
<evidence type="ECO:0000256" key="1">
    <source>
        <dbReference type="ARBA" id="ARBA00022485"/>
    </source>
</evidence>
<dbReference type="FunFam" id="1.10.1060.10:FF:000019">
    <property type="entry name" value="Oxidoreductase/iron-sulfur cluster-binding protein"/>
    <property type="match status" value="1"/>
</dbReference>
<protein>
    <submittedName>
        <fullName evidence="7">D-lactate dehydrogenase</fullName>
    </submittedName>
</protein>
<dbReference type="GO" id="GO:0046872">
    <property type="term" value="F:metal ion binding"/>
    <property type="evidence" value="ECO:0007669"/>
    <property type="project" value="UniProtKB-KW"/>
</dbReference>
<dbReference type="GO" id="GO:0051539">
    <property type="term" value="F:4 iron, 4 sulfur cluster binding"/>
    <property type="evidence" value="ECO:0007669"/>
    <property type="project" value="UniProtKB-KW"/>
</dbReference>
<dbReference type="Gene3D" id="1.10.1060.10">
    <property type="entry name" value="Alpha-helical ferredoxin"/>
    <property type="match status" value="1"/>
</dbReference>
<dbReference type="EMBL" id="BBSC01000006">
    <property type="protein sequence ID" value="GAM76342.1"/>
    <property type="molecule type" value="Genomic_DNA"/>
</dbReference>